<evidence type="ECO:0000313" key="11">
    <source>
        <dbReference type="EMBL" id="MCZ8512356.1"/>
    </source>
</evidence>
<keyword evidence="6 10" id="KW-1133">Transmembrane helix</keyword>
<dbReference type="RefSeq" id="WP_269880777.1">
    <property type="nucleotide sequence ID" value="NZ_JAQAGZ010000004.1"/>
</dbReference>
<keyword evidence="8 10" id="KW-0975">Bacterial flagellum</keyword>
<dbReference type="PANTHER" id="PTHR30065">
    <property type="entry name" value="FLAGELLAR BIOSYNTHETIC PROTEIN FLIR"/>
    <property type="match status" value="1"/>
</dbReference>
<keyword evidence="11" id="KW-0969">Cilium</keyword>
<comment type="similarity">
    <text evidence="2 10">Belongs to the FliR/MopE/SpaR family.</text>
</comment>
<keyword evidence="11" id="KW-0966">Cell projection</keyword>
<dbReference type="Proteomes" id="UP001527882">
    <property type="component" value="Unassembled WGS sequence"/>
</dbReference>
<keyword evidence="12" id="KW-1185">Reference proteome</keyword>
<dbReference type="PANTHER" id="PTHR30065:SF1">
    <property type="entry name" value="SURFACE PRESENTATION OF ANTIGENS PROTEIN SPAR"/>
    <property type="match status" value="1"/>
</dbReference>
<evidence type="ECO:0000256" key="10">
    <source>
        <dbReference type="RuleBase" id="RU362071"/>
    </source>
</evidence>
<evidence type="ECO:0000256" key="5">
    <source>
        <dbReference type="ARBA" id="ARBA00022692"/>
    </source>
</evidence>
<feature type="transmembrane region" description="Helical" evidence="10">
    <location>
        <begin position="210"/>
        <end position="232"/>
    </location>
</feature>
<keyword evidence="4 10" id="KW-1003">Cell membrane</keyword>
<dbReference type="EMBL" id="JAQAGZ010000004">
    <property type="protein sequence ID" value="MCZ8512356.1"/>
    <property type="molecule type" value="Genomic_DNA"/>
</dbReference>
<keyword evidence="11" id="KW-0282">Flagellum</keyword>
<evidence type="ECO:0000256" key="7">
    <source>
        <dbReference type="ARBA" id="ARBA00023136"/>
    </source>
</evidence>
<proteinExistence type="inferred from homology"/>
<dbReference type="Pfam" id="PF01311">
    <property type="entry name" value="Bac_export_1"/>
    <property type="match status" value="1"/>
</dbReference>
<evidence type="ECO:0000313" key="12">
    <source>
        <dbReference type="Proteomes" id="UP001527882"/>
    </source>
</evidence>
<evidence type="ECO:0000256" key="4">
    <source>
        <dbReference type="ARBA" id="ARBA00022475"/>
    </source>
</evidence>
<keyword evidence="7 10" id="KW-0472">Membrane</keyword>
<dbReference type="NCBIfam" id="TIGR01400">
    <property type="entry name" value="fliR"/>
    <property type="match status" value="1"/>
</dbReference>
<evidence type="ECO:0000256" key="6">
    <source>
        <dbReference type="ARBA" id="ARBA00022989"/>
    </source>
</evidence>
<feature type="transmembrane region" description="Helical" evidence="10">
    <location>
        <begin position="6"/>
        <end position="28"/>
    </location>
</feature>
<reference evidence="11 12" key="1">
    <citation type="submission" date="2022-12" db="EMBL/GenBank/DDBJ databases">
        <title>Draft genome sequence of Paenibacillus sp. dW9.</title>
        <authorList>
            <person name="Choi E.-W."/>
            <person name="Kim D.-U."/>
        </authorList>
    </citation>
    <scope>NUCLEOTIDE SEQUENCE [LARGE SCALE GENOMIC DNA]</scope>
    <source>
        <strain evidence="12">dW9</strain>
    </source>
</reference>
<evidence type="ECO:0000256" key="8">
    <source>
        <dbReference type="ARBA" id="ARBA00023143"/>
    </source>
</evidence>
<dbReference type="PRINTS" id="PR00953">
    <property type="entry name" value="TYPE3IMRPROT"/>
</dbReference>
<evidence type="ECO:0000256" key="9">
    <source>
        <dbReference type="NCBIfam" id="TIGR01400"/>
    </source>
</evidence>
<gene>
    <name evidence="11" type="primary">fliR</name>
    <name evidence="11" type="ORF">O9H85_07910</name>
</gene>
<name>A0ABT4Q698_9BACL</name>
<protein>
    <recommendedName>
        <fullName evidence="3 9">Flagellar biosynthetic protein FliR</fullName>
    </recommendedName>
</protein>
<dbReference type="InterPro" id="IPR002010">
    <property type="entry name" value="T3SS_IM_R"/>
</dbReference>
<comment type="subcellular location">
    <subcellularLocation>
        <location evidence="10">Cell membrane</location>
        <topology evidence="10">Multi-pass membrane protein</topology>
    </subcellularLocation>
    <subcellularLocation>
        <location evidence="10">Bacterial flagellum basal body</location>
    </subcellularLocation>
</comment>
<dbReference type="InterPro" id="IPR006303">
    <property type="entry name" value="FliR"/>
</dbReference>
<feature type="transmembrane region" description="Helical" evidence="10">
    <location>
        <begin position="73"/>
        <end position="97"/>
    </location>
</feature>
<feature type="transmembrane region" description="Helical" evidence="10">
    <location>
        <begin position="40"/>
        <end position="61"/>
    </location>
</feature>
<evidence type="ECO:0000256" key="3">
    <source>
        <dbReference type="ARBA" id="ARBA00021717"/>
    </source>
</evidence>
<evidence type="ECO:0000256" key="2">
    <source>
        <dbReference type="ARBA" id="ARBA00009772"/>
    </source>
</evidence>
<keyword evidence="5 10" id="KW-0812">Transmembrane</keyword>
<comment type="caution">
    <text evidence="11">The sequence shown here is derived from an EMBL/GenBank/DDBJ whole genome shotgun (WGS) entry which is preliminary data.</text>
</comment>
<comment type="function">
    <text evidence="1 10">Role in flagellar biosynthesis.</text>
</comment>
<organism evidence="11 12">
    <name type="scientific">Paenibacillus gyeongsangnamensis</name>
    <dbReference type="NCBI Taxonomy" id="3388067"/>
    <lineage>
        <taxon>Bacteria</taxon>
        <taxon>Bacillati</taxon>
        <taxon>Bacillota</taxon>
        <taxon>Bacilli</taxon>
        <taxon>Bacillales</taxon>
        <taxon>Paenibacillaceae</taxon>
        <taxon>Paenibacillus</taxon>
    </lineage>
</organism>
<accession>A0ABT4Q698</accession>
<feature type="transmembrane region" description="Helical" evidence="10">
    <location>
        <begin position="181"/>
        <end position="203"/>
    </location>
</feature>
<evidence type="ECO:0000256" key="1">
    <source>
        <dbReference type="ARBA" id="ARBA00002578"/>
    </source>
</evidence>
<sequence length="259" mass="28830">MDWLNLYFPGFLLFFCRINSFFVVAPVFSARNVPAQFKIGLAFFVSFIAFVGTGSAATVAMDSLYVLSVIREILVGLLLGFTAYLFFTVVQIAGSFIDMQMGFGIANVIDPMTGAQSPIIGNLKYMIATLLFLTFNGHHFLLEGIMRSYEWIPLSNELFAKTYNGQISEFMVKTFGTVFSLSFQMAAPLVVALFLTDVGLGLLARVAPQFNIFVVGLPIKILLGFVLLGFLFPSYEDIFRNVFNDMLDTLTQFFGLFKA</sequence>